<dbReference type="InterPro" id="IPR036433">
    <property type="entry name" value="EF1B_G_C_sf"/>
</dbReference>
<dbReference type="GO" id="GO:0005634">
    <property type="term" value="C:nucleus"/>
    <property type="evidence" value="ECO:0007669"/>
    <property type="project" value="TreeGrafter"/>
</dbReference>
<dbReference type="PANTHER" id="PTHR43986">
    <property type="entry name" value="ELONGATION FACTOR 1-GAMMA"/>
    <property type="match status" value="1"/>
</dbReference>
<dbReference type="AlphaFoldDB" id="A0A6U0J384"/>
<dbReference type="PANTHER" id="PTHR43986:SF1">
    <property type="entry name" value="ELONGATION FACTOR 1-GAMMA"/>
    <property type="match status" value="1"/>
</dbReference>
<dbReference type="EMBL" id="HBEJ01006708">
    <property type="protein sequence ID" value="CAD8366562.1"/>
    <property type="molecule type" value="Transcribed_RNA"/>
</dbReference>
<dbReference type="SUPFAM" id="SSF89942">
    <property type="entry name" value="eEF1-gamma domain"/>
    <property type="match status" value="1"/>
</dbReference>
<evidence type="ECO:0000256" key="1">
    <source>
        <dbReference type="SAM" id="MobiDB-lite"/>
    </source>
</evidence>
<organism evidence="3">
    <name type="scientific">Minutocellus polymorphus</name>
    <dbReference type="NCBI Taxonomy" id="265543"/>
    <lineage>
        <taxon>Eukaryota</taxon>
        <taxon>Sar</taxon>
        <taxon>Stramenopiles</taxon>
        <taxon>Ochrophyta</taxon>
        <taxon>Bacillariophyta</taxon>
        <taxon>Mediophyceae</taxon>
        <taxon>Cymatosirophycidae</taxon>
        <taxon>Cymatosirales</taxon>
        <taxon>Cymatosiraceae</taxon>
        <taxon>Minutocellus</taxon>
    </lineage>
</organism>
<name>A0A6U0J384_9STRA</name>
<dbReference type="Pfam" id="PF00647">
    <property type="entry name" value="EF1G"/>
    <property type="match status" value="1"/>
</dbReference>
<evidence type="ECO:0000259" key="2">
    <source>
        <dbReference type="SMART" id="SM01183"/>
    </source>
</evidence>
<dbReference type="InterPro" id="IPR050802">
    <property type="entry name" value="EF-GSTs"/>
</dbReference>
<dbReference type="GO" id="GO:0003746">
    <property type="term" value="F:translation elongation factor activity"/>
    <property type="evidence" value="ECO:0007669"/>
    <property type="project" value="InterPro"/>
</dbReference>
<reference evidence="3" key="1">
    <citation type="submission" date="2021-01" db="EMBL/GenBank/DDBJ databases">
        <authorList>
            <person name="Corre E."/>
            <person name="Pelletier E."/>
            <person name="Niang G."/>
            <person name="Scheremetjew M."/>
            <person name="Finn R."/>
            <person name="Kale V."/>
            <person name="Holt S."/>
            <person name="Cochrane G."/>
            <person name="Meng A."/>
            <person name="Brown T."/>
            <person name="Cohen L."/>
        </authorList>
    </citation>
    <scope>NUCLEOTIDE SEQUENCE</scope>
    <source>
        <strain evidence="3">CCMP3303</strain>
    </source>
</reference>
<evidence type="ECO:0000313" key="3">
    <source>
        <dbReference type="EMBL" id="CAD8366562.1"/>
    </source>
</evidence>
<sequence>MAEEQPPEVKAEAREFMSNLVGSGPSPNDFNGGDGIDMAAWKATYASSAKDDALMEKFWSVYDPSSTSIWTMVYDEADSNENLDDTVEIVKEFMSKTESIKDHCFGVMHILGEGLEIEGLWVFNGEDPEELFGANEDTSWYSWSQIGPDATDLVKKAVTGFLAPTDGKLDGKAIRNTQAFC</sequence>
<feature type="region of interest" description="Disordered" evidence="1">
    <location>
        <begin position="1"/>
        <end position="31"/>
    </location>
</feature>
<accession>A0A6U0J384</accession>
<dbReference type="SMART" id="SM01183">
    <property type="entry name" value="EF1G"/>
    <property type="match status" value="1"/>
</dbReference>
<gene>
    <name evidence="3" type="ORF">MPOL1434_LOCUS3982</name>
</gene>
<protein>
    <recommendedName>
        <fullName evidence="2">EF-1-gamma C-terminal domain-containing protein</fullName>
    </recommendedName>
</protein>
<dbReference type="InterPro" id="IPR001662">
    <property type="entry name" value="EF1B_G_C"/>
</dbReference>
<proteinExistence type="predicted"/>
<feature type="domain" description="EF-1-gamma C-terminal" evidence="2">
    <location>
        <begin position="25"/>
        <end position="127"/>
    </location>
</feature>
<dbReference type="GO" id="GO:0005737">
    <property type="term" value="C:cytoplasm"/>
    <property type="evidence" value="ECO:0007669"/>
    <property type="project" value="TreeGrafter"/>
</dbReference>
<dbReference type="Gene3D" id="3.30.70.1010">
    <property type="entry name" value="Translation elongation factor EF1B, gamma chain, conserved domain"/>
    <property type="match status" value="1"/>
</dbReference>